<reference evidence="3 4" key="1">
    <citation type="submission" date="2017-02" db="EMBL/GenBank/DDBJ databases">
        <title>Prevalence of linear plasmids in Cutibacterium acnes isolates obtained from cancerous prostatic tissue.</title>
        <authorList>
            <person name="Davidsson S."/>
            <person name="Bruggemann H."/>
        </authorList>
    </citation>
    <scope>NUCLEOTIDE SEQUENCE [LARGE SCALE GENOMIC DNA]</scope>
    <source>
        <strain evidence="3 4">11-78</strain>
    </source>
</reference>
<reference evidence="2 5" key="2">
    <citation type="submission" date="2018-08" db="EMBL/GenBank/DDBJ databases">
        <title>Genome sequencing of Cutibacterium acnes KCOM 1315.</title>
        <authorList>
            <person name="Kook J.-K."/>
            <person name="Park S.-N."/>
            <person name="Lim Y.K."/>
        </authorList>
    </citation>
    <scope>NUCLEOTIDE SEQUENCE [LARGE SCALE GENOMIC DNA]</scope>
    <source>
        <strain evidence="2 5">KCOM 1315</strain>
    </source>
</reference>
<dbReference type="AlphaFoldDB" id="A0A2B7IYW6"/>
<dbReference type="Proteomes" id="UP000256621">
    <property type="component" value="Chromosome"/>
</dbReference>
<proteinExistence type="predicted"/>
<organism evidence="3 4">
    <name type="scientific">Cutibacterium acnes</name>
    <name type="common">Propionibacterium acnes</name>
    <dbReference type="NCBI Taxonomy" id="1747"/>
    <lineage>
        <taxon>Bacteria</taxon>
        <taxon>Bacillati</taxon>
        <taxon>Actinomycetota</taxon>
        <taxon>Actinomycetes</taxon>
        <taxon>Propionibacteriales</taxon>
        <taxon>Propionibacteriaceae</taxon>
        <taxon>Cutibacterium</taxon>
    </lineage>
</organism>
<evidence type="ECO:0000256" key="1">
    <source>
        <dbReference type="SAM" id="MobiDB-lite"/>
    </source>
</evidence>
<sequence length="72" mass="7898">MSNASDTTNQETYVNTIDNVASHPTPNTEIAARLYPDAARTIGPPLALPTNRLCVSTYPQMRNDSGERALHR</sequence>
<evidence type="ECO:0000313" key="3">
    <source>
        <dbReference type="EMBL" id="PGF34879.1"/>
    </source>
</evidence>
<dbReference type="Proteomes" id="UP000226191">
    <property type="component" value="Unassembled WGS sequence"/>
</dbReference>
<feature type="region of interest" description="Disordered" evidence="1">
    <location>
        <begin position="1"/>
        <end position="26"/>
    </location>
</feature>
<accession>A0A2B7IYW6</accession>
<name>A0A2B7IYW6_CUTAC</name>
<protein>
    <submittedName>
        <fullName evidence="3">Uncharacterized protein</fullName>
    </submittedName>
</protein>
<dbReference type="EMBL" id="MVCE01000002">
    <property type="protein sequence ID" value="PGF34879.1"/>
    <property type="molecule type" value="Genomic_DNA"/>
</dbReference>
<evidence type="ECO:0000313" key="2">
    <source>
        <dbReference type="EMBL" id="AXM06655.1"/>
    </source>
</evidence>
<evidence type="ECO:0000313" key="4">
    <source>
        <dbReference type="Proteomes" id="UP000226191"/>
    </source>
</evidence>
<gene>
    <name evidence="3" type="ORF">B1B09_04455</name>
    <name evidence="2" type="ORF">DXN06_05480</name>
</gene>
<evidence type="ECO:0000313" key="5">
    <source>
        <dbReference type="Proteomes" id="UP000256621"/>
    </source>
</evidence>
<dbReference type="EMBL" id="CP031442">
    <property type="protein sequence ID" value="AXM06655.1"/>
    <property type="molecule type" value="Genomic_DNA"/>
</dbReference>